<dbReference type="InterPro" id="IPR050951">
    <property type="entry name" value="Retrovirus_Pol_polyprotein"/>
</dbReference>
<dbReference type="InterPro" id="IPR043128">
    <property type="entry name" value="Rev_trsase/Diguanyl_cyclase"/>
</dbReference>
<proteinExistence type="predicted"/>
<feature type="compositionally biased region" description="Basic and acidic residues" evidence="2">
    <location>
        <begin position="463"/>
        <end position="476"/>
    </location>
</feature>
<accession>A0ABQ5IXT4</accession>
<dbReference type="SUPFAM" id="SSF53098">
    <property type="entry name" value="Ribonuclease H-like"/>
    <property type="match status" value="1"/>
</dbReference>
<dbReference type="InterPro" id="IPR043502">
    <property type="entry name" value="DNA/RNA_pol_sf"/>
</dbReference>
<dbReference type="PANTHER" id="PTHR37984:SF5">
    <property type="entry name" value="PROTEIN NYNRIN-LIKE"/>
    <property type="match status" value="1"/>
</dbReference>
<reference evidence="5" key="2">
    <citation type="submission" date="2022-01" db="EMBL/GenBank/DDBJ databases">
        <authorList>
            <person name="Yamashiro T."/>
            <person name="Shiraishi A."/>
            <person name="Satake H."/>
            <person name="Nakayama K."/>
        </authorList>
    </citation>
    <scope>NUCLEOTIDE SEQUENCE</scope>
</reference>
<dbReference type="Gene3D" id="3.30.70.270">
    <property type="match status" value="1"/>
</dbReference>
<evidence type="ECO:0000259" key="3">
    <source>
        <dbReference type="Pfam" id="PF17919"/>
    </source>
</evidence>
<dbReference type="PANTHER" id="PTHR37984">
    <property type="entry name" value="PROTEIN CBG26694"/>
    <property type="match status" value="1"/>
</dbReference>
<dbReference type="CDD" id="cd09274">
    <property type="entry name" value="RNase_HI_RT_Ty3"/>
    <property type="match status" value="1"/>
</dbReference>
<feature type="domain" description="Integrase zinc-binding" evidence="4">
    <location>
        <begin position="199"/>
        <end position="252"/>
    </location>
</feature>
<dbReference type="InterPro" id="IPR012337">
    <property type="entry name" value="RNaseH-like_sf"/>
</dbReference>
<dbReference type="InterPro" id="IPR036397">
    <property type="entry name" value="RNaseH_sf"/>
</dbReference>
<dbReference type="InterPro" id="IPR041577">
    <property type="entry name" value="RT_RNaseH_2"/>
</dbReference>
<sequence length="531" mass="60588">MGYSVIASALTYLLKKNKAWIWNEECQAAFESLKKAIMEEPVLRLPYVTMPFKLHTDALDFAIGGVLMQDGHLIAFESRKLNETERKYMVQEKEMTVVIHYLRILRHYLFGSRFVIKTDNIATSYFQTQKKLSPKQARWQSFLASLDYLLELQAQGLEHDPLAKNIIALAKDGRTQRFWLKGDMLFTKGDWFYVPKWGDLRRAILKECHDSKWAGHPGITSTLALVEGTYYWPRMGDDVETFVRTCLIFQQDRIEQKKSGGFLDPLPMPKGPWESVSMYFITCLPKLEGGGSIIVVVDRFSKYETFIVALPDVLADDTAKLFFKNVITGTDLNFSMSFHPQTDWQTERVNALLELYLQDYVSANQHDWAKLLDVAQFSCNMQRSKATGKSPFELVTGRQPLTPNALAASYEGSKRKQKKPRNEAGPYAFIPICTTSLLSQTHKAAILCSHMILGSLKKFKKRSPEELKPRSKDTRRTSGNTTRNDPFPPFLIIEAQTQVIKQVAARSGMDSKMAELLSFKHNVLDFGTCIL</sequence>
<keyword evidence="1" id="KW-0511">Multifunctional enzyme</keyword>
<keyword evidence="6" id="KW-1185">Reference proteome</keyword>
<evidence type="ECO:0000256" key="1">
    <source>
        <dbReference type="ARBA" id="ARBA00023268"/>
    </source>
</evidence>
<feature type="domain" description="Reverse transcriptase/retrotransposon-derived protein RNase H-like" evidence="3">
    <location>
        <begin position="22"/>
        <end position="116"/>
    </location>
</feature>
<dbReference type="Gene3D" id="3.30.420.10">
    <property type="entry name" value="Ribonuclease H-like superfamily/Ribonuclease H"/>
    <property type="match status" value="1"/>
</dbReference>
<evidence type="ECO:0000313" key="5">
    <source>
        <dbReference type="EMBL" id="GJU04969.1"/>
    </source>
</evidence>
<evidence type="ECO:0000259" key="4">
    <source>
        <dbReference type="Pfam" id="PF17921"/>
    </source>
</evidence>
<gene>
    <name evidence="5" type="ORF">Tco_1121399</name>
</gene>
<name>A0ABQ5IXT4_9ASTR</name>
<reference evidence="5" key="1">
    <citation type="journal article" date="2022" name="Int. J. Mol. Sci.">
        <title>Draft Genome of Tanacetum Coccineum: Genomic Comparison of Closely Related Tanacetum-Family Plants.</title>
        <authorList>
            <person name="Yamashiro T."/>
            <person name="Shiraishi A."/>
            <person name="Nakayama K."/>
            <person name="Satake H."/>
        </authorList>
    </citation>
    <scope>NUCLEOTIDE SEQUENCE</scope>
</reference>
<dbReference type="Gene3D" id="1.10.340.70">
    <property type="match status" value="1"/>
</dbReference>
<dbReference type="SUPFAM" id="SSF56672">
    <property type="entry name" value="DNA/RNA polymerases"/>
    <property type="match status" value="1"/>
</dbReference>
<evidence type="ECO:0000313" key="6">
    <source>
        <dbReference type="Proteomes" id="UP001151760"/>
    </source>
</evidence>
<dbReference type="Pfam" id="PF17919">
    <property type="entry name" value="RT_RNaseH_2"/>
    <property type="match status" value="1"/>
</dbReference>
<comment type="caution">
    <text evidence="5">The sequence shown here is derived from an EMBL/GenBank/DDBJ whole genome shotgun (WGS) entry which is preliminary data.</text>
</comment>
<protein>
    <submittedName>
        <fullName evidence="5">Nucleotidyltransferase, ribonuclease H</fullName>
    </submittedName>
</protein>
<dbReference type="InterPro" id="IPR041588">
    <property type="entry name" value="Integrase_H2C2"/>
</dbReference>
<dbReference type="EMBL" id="BQNB010021302">
    <property type="protein sequence ID" value="GJU04969.1"/>
    <property type="molecule type" value="Genomic_DNA"/>
</dbReference>
<dbReference type="Proteomes" id="UP001151760">
    <property type="component" value="Unassembled WGS sequence"/>
</dbReference>
<organism evidence="5 6">
    <name type="scientific">Tanacetum coccineum</name>
    <dbReference type="NCBI Taxonomy" id="301880"/>
    <lineage>
        <taxon>Eukaryota</taxon>
        <taxon>Viridiplantae</taxon>
        <taxon>Streptophyta</taxon>
        <taxon>Embryophyta</taxon>
        <taxon>Tracheophyta</taxon>
        <taxon>Spermatophyta</taxon>
        <taxon>Magnoliopsida</taxon>
        <taxon>eudicotyledons</taxon>
        <taxon>Gunneridae</taxon>
        <taxon>Pentapetalae</taxon>
        <taxon>asterids</taxon>
        <taxon>campanulids</taxon>
        <taxon>Asterales</taxon>
        <taxon>Asteraceae</taxon>
        <taxon>Asteroideae</taxon>
        <taxon>Anthemideae</taxon>
        <taxon>Anthemidinae</taxon>
        <taxon>Tanacetum</taxon>
    </lineage>
</organism>
<dbReference type="Pfam" id="PF17921">
    <property type="entry name" value="Integrase_H2C2"/>
    <property type="match status" value="1"/>
</dbReference>
<evidence type="ECO:0000256" key="2">
    <source>
        <dbReference type="SAM" id="MobiDB-lite"/>
    </source>
</evidence>
<feature type="region of interest" description="Disordered" evidence="2">
    <location>
        <begin position="463"/>
        <end position="487"/>
    </location>
</feature>